<accession>A0A5N6TU58</accession>
<dbReference type="EMBL" id="ML742112">
    <property type="protein sequence ID" value="KAE8149814.1"/>
    <property type="molecule type" value="Genomic_DNA"/>
</dbReference>
<evidence type="ECO:0000256" key="1">
    <source>
        <dbReference type="ARBA" id="ARBA00004141"/>
    </source>
</evidence>
<evidence type="ECO:0000256" key="3">
    <source>
        <dbReference type="ARBA" id="ARBA00022989"/>
    </source>
</evidence>
<sequence length="334" mass="37815">MTVRTREALILVGVFGVLSVGTMLWRLALRKRRNQSFIMSDFLTMTAIGVLLLHLAMIVIVLVLGNNQFEAPAGDPSAADIDRRYIGSILTITNRVIYNIYLWLQKTIVLLICQRIFAGLLWPERVIKACWIILFASFVAVQATTFVDCQPISLYWQVQPAPGACVEAPIQLLTQGTLNIITDTVLMLLPMPWLLRVRRSWMRRLQLVALFAVSLLLIAMAIIRLPYYVDNTSQSTRYVLGAIESFLAAFVANVPTLYTLRRRNETECADYCSHPATSGHVGGSRRPPRSDQILVTSCVQLEYMVDNEKLPPSRHIVRQDSDERLVGNQPKEWR</sequence>
<feature type="region of interest" description="Disordered" evidence="6">
    <location>
        <begin position="314"/>
        <end position="334"/>
    </location>
</feature>
<name>A0A5N6TU58_ASPAV</name>
<protein>
    <recommendedName>
        <fullName evidence="8">Rhodopsin domain-containing protein</fullName>
    </recommendedName>
</protein>
<evidence type="ECO:0000259" key="8">
    <source>
        <dbReference type="Pfam" id="PF20684"/>
    </source>
</evidence>
<evidence type="ECO:0000313" key="10">
    <source>
        <dbReference type="Proteomes" id="UP000325780"/>
    </source>
</evidence>
<reference evidence="9 10" key="1">
    <citation type="submission" date="2019-04" db="EMBL/GenBank/DDBJ databases">
        <title>Friends and foes A comparative genomics study of 23 Aspergillus species from section Flavi.</title>
        <authorList>
            <consortium name="DOE Joint Genome Institute"/>
            <person name="Kjaerbolling I."/>
            <person name="Vesth T."/>
            <person name="Frisvad J.C."/>
            <person name="Nybo J.L."/>
            <person name="Theobald S."/>
            <person name="Kildgaard S."/>
            <person name="Isbrandt T."/>
            <person name="Kuo A."/>
            <person name="Sato A."/>
            <person name="Lyhne E.K."/>
            <person name="Kogle M.E."/>
            <person name="Wiebenga A."/>
            <person name="Kun R.S."/>
            <person name="Lubbers R.J."/>
            <person name="Makela M.R."/>
            <person name="Barry K."/>
            <person name="Chovatia M."/>
            <person name="Clum A."/>
            <person name="Daum C."/>
            <person name="Haridas S."/>
            <person name="He G."/>
            <person name="LaButti K."/>
            <person name="Lipzen A."/>
            <person name="Mondo S."/>
            <person name="Riley R."/>
            <person name="Salamov A."/>
            <person name="Simmons B.A."/>
            <person name="Magnuson J.K."/>
            <person name="Henrissat B."/>
            <person name="Mortensen U.H."/>
            <person name="Larsen T.O."/>
            <person name="Devries R.P."/>
            <person name="Grigoriev I.V."/>
            <person name="Machida M."/>
            <person name="Baker S.E."/>
            <person name="Andersen M.R."/>
        </authorList>
    </citation>
    <scope>NUCLEOTIDE SEQUENCE [LARGE SCALE GENOMIC DNA]</scope>
    <source>
        <strain evidence="9 10">IBT 18842</strain>
    </source>
</reference>
<proteinExistence type="inferred from homology"/>
<keyword evidence="4 7" id="KW-0472">Membrane</keyword>
<dbReference type="InterPro" id="IPR049326">
    <property type="entry name" value="Rhodopsin_dom_fungi"/>
</dbReference>
<dbReference type="OrthoDB" id="2988756at2759"/>
<evidence type="ECO:0000256" key="2">
    <source>
        <dbReference type="ARBA" id="ARBA00022692"/>
    </source>
</evidence>
<feature type="transmembrane region" description="Helical" evidence="7">
    <location>
        <begin position="129"/>
        <end position="147"/>
    </location>
</feature>
<feature type="domain" description="Rhodopsin" evidence="8">
    <location>
        <begin position="26"/>
        <end position="261"/>
    </location>
</feature>
<feature type="transmembrane region" description="Helical" evidence="7">
    <location>
        <begin position="207"/>
        <end position="227"/>
    </location>
</feature>
<comment type="similarity">
    <text evidence="5">Belongs to the SAT4 family.</text>
</comment>
<feature type="transmembrane region" description="Helical" evidence="7">
    <location>
        <begin position="239"/>
        <end position="260"/>
    </location>
</feature>
<dbReference type="Pfam" id="PF20684">
    <property type="entry name" value="Fung_rhodopsin"/>
    <property type="match status" value="1"/>
</dbReference>
<evidence type="ECO:0000313" key="9">
    <source>
        <dbReference type="EMBL" id="KAE8149814.1"/>
    </source>
</evidence>
<gene>
    <name evidence="9" type="ORF">BDV25DRAFT_122282</name>
</gene>
<feature type="transmembrane region" description="Helical" evidence="7">
    <location>
        <begin position="100"/>
        <end position="122"/>
    </location>
</feature>
<dbReference type="PANTHER" id="PTHR33048">
    <property type="entry name" value="PTH11-LIKE INTEGRAL MEMBRANE PROTEIN (AFU_ORTHOLOGUE AFUA_5G11245)"/>
    <property type="match status" value="1"/>
</dbReference>
<feature type="transmembrane region" description="Helical" evidence="7">
    <location>
        <begin position="176"/>
        <end position="195"/>
    </location>
</feature>
<dbReference type="InterPro" id="IPR052337">
    <property type="entry name" value="SAT4-like"/>
</dbReference>
<keyword evidence="3 7" id="KW-1133">Transmembrane helix</keyword>
<keyword evidence="10" id="KW-1185">Reference proteome</keyword>
<comment type="subcellular location">
    <subcellularLocation>
        <location evidence="1">Membrane</location>
        <topology evidence="1">Multi-pass membrane protein</topology>
    </subcellularLocation>
</comment>
<evidence type="ECO:0000256" key="7">
    <source>
        <dbReference type="SAM" id="Phobius"/>
    </source>
</evidence>
<dbReference type="AlphaFoldDB" id="A0A5N6TU58"/>
<feature type="transmembrane region" description="Helical" evidence="7">
    <location>
        <begin position="6"/>
        <end position="29"/>
    </location>
</feature>
<evidence type="ECO:0000256" key="5">
    <source>
        <dbReference type="ARBA" id="ARBA00038359"/>
    </source>
</evidence>
<feature type="transmembrane region" description="Helical" evidence="7">
    <location>
        <begin position="41"/>
        <end position="64"/>
    </location>
</feature>
<dbReference type="Proteomes" id="UP000325780">
    <property type="component" value="Unassembled WGS sequence"/>
</dbReference>
<evidence type="ECO:0000256" key="6">
    <source>
        <dbReference type="SAM" id="MobiDB-lite"/>
    </source>
</evidence>
<dbReference type="GO" id="GO:0016020">
    <property type="term" value="C:membrane"/>
    <property type="evidence" value="ECO:0007669"/>
    <property type="project" value="UniProtKB-SubCell"/>
</dbReference>
<evidence type="ECO:0000256" key="4">
    <source>
        <dbReference type="ARBA" id="ARBA00023136"/>
    </source>
</evidence>
<keyword evidence="2 7" id="KW-0812">Transmembrane</keyword>
<organism evidence="9 10">
    <name type="scientific">Aspergillus avenaceus</name>
    <dbReference type="NCBI Taxonomy" id="36643"/>
    <lineage>
        <taxon>Eukaryota</taxon>
        <taxon>Fungi</taxon>
        <taxon>Dikarya</taxon>
        <taxon>Ascomycota</taxon>
        <taxon>Pezizomycotina</taxon>
        <taxon>Eurotiomycetes</taxon>
        <taxon>Eurotiomycetidae</taxon>
        <taxon>Eurotiales</taxon>
        <taxon>Aspergillaceae</taxon>
        <taxon>Aspergillus</taxon>
        <taxon>Aspergillus subgen. Circumdati</taxon>
    </lineage>
</organism>
<dbReference type="PANTHER" id="PTHR33048:SF166">
    <property type="entry name" value="PTH11-LIKE INTEGRAL MEMBRANE PROTEIN"/>
    <property type="match status" value="1"/>
</dbReference>